<dbReference type="GO" id="GO:0005737">
    <property type="term" value="C:cytoplasm"/>
    <property type="evidence" value="ECO:0007669"/>
    <property type="project" value="TreeGrafter"/>
</dbReference>
<dbReference type="GO" id="GO:0031982">
    <property type="term" value="C:vesicle"/>
    <property type="evidence" value="ECO:0007669"/>
    <property type="project" value="TreeGrafter"/>
</dbReference>
<dbReference type="GO" id="GO:0072318">
    <property type="term" value="P:clathrin coat disassembly"/>
    <property type="evidence" value="ECO:0007669"/>
    <property type="project" value="TreeGrafter"/>
</dbReference>
<feature type="region of interest" description="Disordered" evidence="2">
    <location>
        <begin position="212"/>
        <end position="239"/>
    </location>
</feature>
<dbReference type="Gene3D" id="1.10.287.110">
    <property type="entry name" value="DnaJ domain"/>
    <property type="match status" value="1"/>
</dbReference>
<feature type="compositionally biased region" description="Low complexity" evidence="2">
    <location>
        <begin position="28"/>
        <end position="61"/>
    </location>
</feature>
<dbReference type="GO" id="GO:0072583">
    <property type="term" value="P:clathrin-dependent endocytosis"/>
    <property type="evidence" value="ECO:0007669"/>
    <property type="project" value="TreeGrafter"/>
</dbReference>
<dbReference type="PANTHER" id="PTHR23172">
    <property type="entry name" value="AUXILIN/CYCLIN G-ASSOCIATED KINASE-RELATED"/>
    <property type="match status" value="1"/>
</dbReference>
<keyword evidence="1" id="KW-0175">Coiled coil</keyword>
<proteinExistence type="predicted"/>
<accession>A0AAQ3QPN1</accession>
<dbReference type="Proteomes" id="UP001327560">
    <property type="component" value="Chromosome 8"/>
</dbReference>
<reference evidence="3 4" key="1">
    <citation type="submission" date="2023-10" db="EMBL/GenBank/DDBJ databases">
        <title>Chromosome-scale genome assembly provides insights into flower coloration mechanisms of Canna indica.</title>
        <authorList>
            <person name="Li C."/>
        </authorList>
    </citation>
    <scope>NUCLEOTIDE SEQUENCE [LARGE SCALE GENOMIC DNA]</scope>
    <source>
        <tissue evidence="3">Flower</tissue>
    </source>
</reference>
<dbReference type="InterPro" id="IPR036869">
    <property type="entry name" value="J_dom_sf"/>
</dbReference>
<evidence type="ECO:0000313" key="4">
    <source>
        <dbReference type="Proteomes" id="UP001327560"/>
    </source>
</evidence>
<keyword evidence="4" id="KW-1185">Reference proteome</keyword>
<evidence type="ECO:0000256" key="2">
    <source>
        <dbReference type="SAM" id="MobiDB-lite"/>
    </source>
</evidence>
<dbReference type="FunFam" id="1.10.287.110:FF:000009">
    <property type="entry name" value="Auxilin-related protein 1"/>
    <property type="match status" value="1"/>
</dbReference>
<feature type="compositionally biased region" description="Low complexity" evidence="2">
    <location>
        <begin position="295"/>
        <end position="305"/>
    </location>
</feature>
<dbReference type="AlphaFoldDB" id="A0AAQ3QPN1"/>
<gene>
    <name evidence="3" type="ORF">Cni_G24531</name>
</gene>
<evidence type="ECO:0000313" key="3">
    <source>
        <dbReference type="EMBL" id="WOL15750.1"/>
    </source>
</evidence>
<sequence>MEEVTAILARDFGLRPQGKSAPMAVSKATSAGGANIGSGSAMSSAASSSWSNLSSWQIPSSTGGDPFRGDHGLGVPNSRSEPDLDDIFGATPIYSNAPSVGSSKPSHPPPSFDSLFEGFEDSGVKSSFPVHSKPAQGSAGIFDSVPGPDLKSSSFGYDDVFFSTSSESNHGVHGSTPLYEDFLENIGKPMQKSRSSKEKEQNFSGMDELIPGFGGSSPPSKREPLKVIPPRPSAKPTTSVAEDPFLVFGTKDANDLESFFSMGGRASSVPKQRTAAETMFDVQAKNKDGPEGIRRTSSGSSSTIRKASSATNFVHDFSSIWGDPPSSETFQEIEGESEIRRAARLERHQRTAGRMAKALAEKNERDMQIDQEQAERQNIAATLEIDLKRWAAGKEGNLRAMLSSLQHILWPECGWRPVSLTDLITAAAVKKVYRKANLCIHPDKVQQKGATVEQKYIAEKVFDLLKEAWIKFNSEELS</sequence>
<feature type="region of interest" description="Disordered" evidence="2">
    <location>
        <begin position="13"/>
        <end position="110"/>
    </location>
</feature>
<organism evidence="3 4">
    <name type="scientific">Canna indica</name>
    <name type="common">Indian-shot</name>
    <dbReference type="NCBI Taxonomy" id="4628"/>
    <lineage>
        <taxon>Eukaryota</taxon>
        <taxon>Viridiplantae</taxon>
        <taxon>Streptophyta</taxon>
        <taxon>Embryophyta</taxon>
        <taxon>Tracheophyta</taxon>
        <taxon>Spermatophyta</taxon>
        <taxon>Magnoliopsida</taxon>
        <taxon>Liliopsida</taxon>
        <taxon>Zingiberales</taxon>
        <taxon>Cannaceae</taxon>
        <taxon>Canna</taxon>
    </lineage>
</organism>
<dbReference type="PANTHER" id="PTHR23172:SF19">
    <property type="entry name" value="J DOMAIN-CONTAINING PROTEIN"/>
    <property type="match status" value="1"/>
</dbReference>
<feature type="region of interest" description="Disordered" evidence="2">
    <location>
        <begin position="286"/>
        <end position="305"/>
    </location>
</feature>
<dbReference type="EMBL" id="CP136897">
    <property type="protein sequence ID" value="WOL15750.1"/>
    <property type="molecule type" value="Genomic_DNA"/>
</dbReference>
<dbReference type="SUPFAM" id="SSF46565">
    <property type="entry name" value="Chaperone J-domain"/>
    <property type="match status" value="1"/>
</dbReference>
<protein>
    <submittedName>
        <fullName evidence="3">Auxilin-related protein 2 isoform X1</fullName>
    </submittedName>
</protein>
<feature type="compositionally biased region" description="Polar residues" evidence="2">
    <location>
        <begin position="93"/>
        <end position="105"/>
    </location>
</feature>
<evidence type="ECO:0000256" key="1">
    <source>
        <dbReference type="ARBA" id="ARBA00023054"/>
    </source>
</evidence>
<dbReference type="GO" id="GO:0030276">
    <property type="term" value="F:clathrin binding"/>
    <property type="evidence" value="ECO:0007669"/>
    <property type="project" value="TreeGrafter"/>
</dbReference>
<name>A0AAQ3QPN1_9LILI</name>